<feature type="compositionally biased region" description="Low complexity" evidence="1">
    <location>
        <begin position="8"/>
        <end position="17"/>
    </location>
</feature>
<protein>
    <submittedName>
        <fullName evidence="2">Uncharacterized protein</fullName>
    </submittedName>
</protein>
<dbReference type="EMBL" id="AGQV01000004">
    <property type="protein sequence ID" value="EHH68125.1"/>
    <property type="molecule type" value="Genomic_DNA"/>
</dbReference>
<comment type="caution">
    <text evidence="2">The sequence shown here is derived from an EMBL/GenBank/DDBJ whole genome shotgun (WGS) entry which is preliminary data.</text>
</comment>
<feature type="region of interest" description="Disordered" evidence="1">
    <location>
        <begin position="1"/>
        <end position="34"/>
    </location>
</feature>
<feature type="compositionally biased region" description="Basic residues" evidence="1">
    <location>
        <begin position="77"/>
        <end position="87"/>
    </location>
</feature>
<sequence length="87" mass="9389">MPMDGPVRGPASMMGMGRRPGRGENGPDTGPDMVEKPTYAALMMRRIHSAPSRACQGRNRQEGHRCTESGGPENAPHPKRHGRGLSL</sequence>
<organism evidence="2 3">
    <name type="scientific">Gluconobacter morbifer G707</name>
    <dbReference type="NCBI Taxonomy" id="1088869"/>
    <lineage>
        <taxon>Bacteria</taxon>
        <taxon>Pseudomonadati</taxon>
        <taxon>Pseudomonadota</taxon>
        <taxon>Alphaproteobacteria</taxon>
        <taxon>Acetobacterales</taxon>
        <taxon>Acetobacteraceae</taxon>
        <taxon>Gluconobacter</taxon>
    </lineage>
</organism>
<dbReference type="STRING" id="1088869.GMO_14750"/>
<keyword evidence="3" id="KW-1185">Reference proteome</keyword>
<gene>
    <name evidence="2" type="ORF">GMO_14750</name>
</gene>
<accession>G6XJ09</accession>
<evidence type="ECO:0000313" key="2">
    <source>
        <dbReference type="EMBL" id="EHH68125.1"/>
    </source>
</evidence>
<dbReference type="Proteomes" id="UP000004949">
    <property type="component" value="Unassembled WGS sequence"/>
</dbReference>
<reference evidence="2 3" key="1">
    <citation type="submission" date="2011-10" db="EMBL/GenBank/DDBJ databases">
        <title>Genome sequence of Gluconobacter morbifer G707, isolated from Drosophila gut.</title>
        <authorList>
            <person name="Lee W.-J."/>
            <person name="Kim E.-K."/>
        </authorList>
    </citation>
    <scope>NUCLEOTIDE SEQUENCE [LARGE SCALE GENOMIC DNA]</scope>
    <source>
        <strain evidence="2 3">G707</strain>
    </source>
</reference>
<feature type="region of interest" description="Disordered" evidence="1">
    <location>
        <begin position="49"/>
        <end position="87"/>
    </location>
</feature>
<evidence type="ECO:0000313" key="3">
    <source>
        <dbReference type="Proteomes" id="UP000004949"/>
    </source>
</evidence>
<name>G6XJ09_9PROT</name>
<proteinExistence type="predicted"/>
<dbReference type="AlphaFoldDB" id="G6XJ09"/>
<evidence type="ECO:0000256" key="1">
    <source>
        <dbReference type="SAM" id="MobiDB-lite"/>
    </source>
</evidence>